<dbReference type="InterPro" id="IPR036273">
    <property type="entry name" value="CRAL/TRIO_N_dom_sf"/>
</dbReference>
<protein>
    <submittedName>
        <fullName evidence="2">Retinaldehyde-binding protein 1</fullName>
    </submittedName>
</protein>
<feature type="domain" description="CRAL-TRIO" evidence="1">
    <location>
        <begin position="66"/>
        <end position="228"/>
    </location>
</feature>
<evidence type="ECO:0000259" key="1">
    <source>
        <dbReference type="PROSITE" id="PS50191"/>
    </source>
</evidence>
<dbReference type="Gene3D" id="1.20.5.1200">
    <property type="entry name" value="Alpha-tocopherol transfer"/>
    <property type="match status" value="1"/>
</dbReference>
<comment type="caution">
    <text evidence="2">The sequence shown here is derived from an EMBL/GenBank/DDBJ whole genome shotgun (WGS) entry which is preliminary data.</text>
</comment>
<dbReference type="PANTHER" id="PTHR10174">
    <property type="entry name" value="ALPHA-TOCOPHEROL TRANSFER PROTEIN-RELATED"/>
    <property type="match status" value="1"/>
</dbReference>
<reference evidence="2" key="1">
    <citation type="submission" date="2020-08" db="EMBL/GenBank/DDBJ databases">
        <title>Multicomponent nature underlies the extraordinary mechanical properties of spider dragline silk.</title>
        <authorList>
            <person name="Kono N."/>
            <person name="Nakamura H."/>
            <person name="Mori M."/>
            <person name="Yoshida Y."/>
            <person name="Ohtoshi R."/>
            <person name="Malay A.D."/>
            <person name="Moran D.A.P."/>
            <person name="Tomita M."/>
            <person name="Numata K."/>
            <person name="Arakawa K."/>
        </authorList>
    </citation>
    <scope>NUCLEOTIDE SEQUENCE</scope>
</reference>
<dbReference type="EMBL" id="BMAW01042458">
    <property type="protein sequence ID" value="GFS34301.1"/>
    <property type="molecule type" value="Genomic_DNA"/>
</dbReference>
<dbReference type="CDD" id="cd00170">
    <property type="entry name" value="SEC14"/>
    <property type="match status" value="1"/>
</dbReference>
<dbReference type="SUPFAM" id="SSF46938">
    <property type="entry name" value="CRAL/TRIO N-terminal domain"/>
    <property type="match status" value="1"/>
</dbReference>
<dbReference type="SUPFAM" id="SSF52087">
    <property type="entry name" value="CRAL/TRIO domain"/>
    <property type="match status" value="1"/>
</dbReference>
<dbReference type="Proteomes" id="UP000887013">
    <property type="component" value="Unassembled WGS sequence"/>
</dbReference>
<dbReference type="AlphaFoldDB" id="A0A8X6JIS2"/>
<dbReference type="InterPro" id="IPR001251">
    <property type="entry name" value="CRAL-TRIO_dom"/>
</dbReference>
<gene>
    <name evidence="2" type="primary">Rlbp1_1</name>
    <name evidence="2" type="ORF">NPIL_23511</name>
</gene>
<dbReference type="PROSITE" id="PS50191">
    <property type="entry name" value="CRAL_TRIO"/>
    <property type="match status" value="1"/>
</dbReference>
<dbReference type="PRINTS" id="PR00180">
    <property type="entry name" value="CRETINALDHBP"/>
</dbReference>
<dbReference type="PANTHER" id="PTHR10174:SF208">
    <property type="entry name" value="CRAL-TRIO DOMAIN-CONTAINING PROTEIN DDB_G0278031"/>
    <property type="match status" value="1"/>
</dbReference>
<keyword evidence="3" id="KW-1185">Reference proteome</keyword>
<dbReference type="OrthoDB" id="6682367at2759"/>
<organism evidence="2 3">
    <name type="scientific">Nephila pilipes</name>
    <name type="common">Giant wood spider</name>
    <name type="synonym">Nephila maculata</name>
    <dbReference type="NCBI Taxonomy" id="299642"/>
    <lineage>
        <taxon>Eukaryota</taxon>
        <taxon>Metazoa</taxon>
        <taxon>Ecdysozoa</taxon>
        <taxon>Arthropoda</taxon>
        <taxon>Chelicerata</taxon>
        <taxon>Arachnida</taxon>
        <taxon>Araneae</taxon>
        <taxon>Araneomorphae</taxon>
        <taxon>Entelegynae</taxon>
        <taxon>Araneoidea</taxon>
        <taxon>Nephilidae</taxon>
        <taxon>Nephila</taxon>
    </lineage>
</organism>
<name>A0A8X6JIS2_NEPPI</name>
<evidence type="ECO:0000313" key="3">
    <source>
        <dbReference type="Proteomes" id="UP000887013"/>
    </source>
</evidence>
<dbReference type="InterPro" id="IPR036865">
    <property type="entry name" value="CRAL-TRIO_dom_sf"/>
</dbReference>
<dbReference type="Pfam" id="PF00650">
    <property type="entry name" value="CRAL_TRIO"/>
    <property type="match status" value="1"/>
</dbReference>
<dbReference type="GO" id="GO:0016020">
    <property type="term" value="C:membrane"/>
    <property type="evidence" value="ECO:0007669"/>
    <property type="project" value="TreeGrafter"/>
</dbReference>
<sequence length="263" mass="30667">MMKSQEEYEENERIGSQKDLPICTDDDFLLMFLRNKKFDIKRSFEQCSNYSYQRHAMMNYYGFMFADKIMAPLYHNICGILPYRDHEGNIIIYFRANQYNSSICEPDDVLRAVQAIGHFVLTFPATQICGLALIADLKVESLQVLQLLARYVKWALPSLHAFPARFRKINCVNTHIFVRTMVNLFRSLAPVKLLKRTTFHDSDAKALLKTYDASLLPEEFGGTMGPLKDVSQFYLQKFEDFIPKLQASNFYYKRKNTIPFPES</sequence>
<dbReference type="Gene3D" id="3.40.525.10">
    <property type="entry name" value="CRAL-TRIO lipid binding domain"/>
    <property type="match status" value="1"/>
</dbReference>
<dbReference type="GO" id="GO:1902936">
    <property type="term" value="F:phosphatidylinositol bisphosphate binding"/>
    <property type="evidence" value="ECO:0007669"/>
    <property type="project" value="TreeGrafter"/>
</dbReference>
<proteinExistence type="predicted"/>
<evidence type="ECO:0000313" key="2">
    <source>
        <dbReference type="EMBL" id="GFS34301.1"/>
    </source>
</evidence>
<accession>A0A8X6JIS2</accession>
<dbReference type="Gene3D" id="1.10.8.20">
    <property type="entry name" value="N-terminal domain of phosphatidylinositol transfer protein sec14p"/>
    <property type="match status" value="1"/>
</dbReference>